<reference evidence="1 2" key="1">
    <citation type="submission" date="2020-01" db="EMBL/GenBank/DDBJ databases">
        <authorList>
            <person name="Zhang W."/>
            <person name="Zhang R."/>
            <person name="Hu Y."/>
            <person name="Liu Y."/>
            <person name="Lin W."/>
            <person name="Wang L."/>
            <person name="Li J."/>
            <person name="An X."/>
            <person name="Song L."/>
            <person name="Fan H."/>
            <person name="Shi T."/>
            <person name="Liu H."/>
            <person name="Tong Y."/>
        </authorList>
    </citation>
    <scope>NUCLEOTIDE SEQUENCE [LARGE SCALE GENOMIC DNA]</scope>
</reference>
<accession>A0A7D2HHS5</accession>
<proteinExistence type="predicted"/>
<evidence type="ECO:0000313" key="1">
    <source>
        <dbReference type="EMBL" id="QIQ60771.1"/>
    </source>
</evidence>
<dbReference type="KEGG" id="vg:77953610"/>
<dbReference type="Pfam" id="PF23791">
    <property type="entry name" value="DUF7173"/>
    <property type="match status" value="1"/>
</dbReference>
<evidence type="ECO:0000313" key="2">
    <source>
        <dbReference type="Proteomes" id="UP000509570"/>
    </source>
</evidence>
<dbReference type="RefSeq" id="YP_010677236.1">
    <property type="nucleotide sequence ID" value="NC_071019.1"/>
</dbReference>
<protein>
    <submittedName>
        <fullName evidence="1">Uncharacterized protein</fullName>
    </submittedName>
</protein>
<dbReference type="InterPro" id="IPR055597">
    <property type="entry name" value="DUF7173"/>
</dbReference>
<organism evidence="1 2">
    <name type="scientific">Stenotrophomonas phage vB_SmaS_BUCT548</name>
    <dbReference type="NCBI Taxonomy" id="2712941"/>
    <lineage>
        <taxon>Viruses</taxon>
        <taxon>Duplodnaviria</taxon>
        <taxon>Heunggongvirae</taxon>
        <taxon>Uroviricota</taxon>
        <taxon>Caudoviricetes</taxon>
        <taxon>Beaumontvirinae</taxon>
        <taxon>Bixiavirus</taxon>
        <taxon>Bixiavirus BUCT548</taxon>
    </lineage>
</organism>
<dbReference type="EMBL" id="MN937349">
    <property type="protein sequence ID" value="QIQ60771.1"/>
    <property type="molecule type" value="Genomic_DNA"/>
</dbReference>
<keyword evidence="2" id="KW-1185">Reference proteome</keyword>
<sequence>MEHDLPKELSDKLQEYLRVNKEAGILADKAKKLRLEIAKMAFPDPREGSNTLALGNGYKLKVEHKINRRIDVAALTMFKDTFEGADIKVDDLVRYKPELTVGNFKKLSEEKQRIFGQCLTITEGTPTVELVEPKAK</sequence>
<dbReference type="Proteomes" id="UP000509570">
    <property type="component" value="Segment"/>
</dbReference>
<dbReference type="GeneID" id="77953610"/>
<name>A0A7D2HHS5_9CAUD</name>